<dbReference type="Proteomes" id="UP001527925">
    <property type="component" value="Unassembled WGS sequence"/>
</dbReference>
<sequence>MSSLHTLTLPLVPYANQANRYLSRSGTLRYYEKELGVPKLYLALGLYLVGTLALFVGPAGLAAFVANLVAIAYPTHAAMRAAVNNDTEALKTWATYFAVYGYMVTFVDTVGLQYVPWYYAVRTALLAVLFSSPTMGAAKIYELALPHLDVLYRAKKRD</sequence>
<keyword evidence="1" id="KW-0472">Membrane</keyword>
<proteinExistence type="predicted"/>
<feature type="transmembrane region" description="Helical" evidence="1">
    <location>
        <begin position="117"/>
        <end position="138"/>
    </location>
</feature>
<evidence type="ECO:0000313" key="3">
    <source>
        <dbReference type="Proteomes" id="UP001527925"/>
    </source>
</evidence>
<keyword evidence="3" id="KW-1185">Reference proteome</keyword>
<reference evidence="2 3" key="1">
    <citation type="submission" date="2023-09" db="EMBL/GenBank/DDBJ databases">
        <title>Pangenome analysis of Batrachochytrium dendrobatidis and related Chytrids.</title>
        <authorList>
            <person name="Yacoub M.N."/>
            <person name="Stajich J.E."/>
            <person name="James T.Y."/>
        </authorList>
    </citation>
    <scope>NUCLEOTIDE SEQUENCE [LARGE SCALE GENOMIC DNA]</scope>
    <source>
        <strain evidence="2 3">JEL0888</strain>
    </source>
</reference>
<comment type="caution">
    <text evidence="2">The sequence shown here is derived from an EMBL/GenBank/DDBJ whole genome shotgun (WGS) entry which is preliminary data.</text>
</comment>
<accession>A0ABR4MYZ4</accession>
<gene>
    <name evidence="2" type="ORF">HK105_207984</name>
</gene>
<dbReference type="InterPro" id="IPR004345">
    <property type="entry name" value="TB2_DP1_HVA22"/>
</dbReference>
<name>A0ABR4MYZ4_9FUNG</name>
<dbReference type="Pfam" id="PF03134">
    <property type="entry name" value="TB2_DP1_HVA22"/>
    <property type="match status" value="1"/>
</dbReference>
<feature type="transmembrane region" description="Helical" evidence="1">
    <location>
        <begin position="93"/>
        <end position="111"/>
    </location>
</feature>
<evidence type="ECO:0000313" key="2">
    <source>
        <dbReference type="EMBL" id="KAL2912495.1"/>
    </source>
</evidence>
<protein>
    <submittedName>
        <fullName evidence="2">Uncharacterized protein</fullName>
    </submittedName>
</protein>
<evidence type="ECO:0000256" key="1">
    <source>
        <dbReference type="SAM" id="Phobius"/>
    </source>
</evidence>
<organism evidence="2 3">
    <name type="scientific">Polyrhizophydium stewartii</name>
    <dbReference type="NCBI Taxonomy" id="2732419"/>
    <lineage>
        <taxon>Eukaryota</taxon>
        <taxon>Fungi</taxon>
        <taxon>Fungi incertae sedis</taxon>
        <taxon>Chytridiomycota</taxon>
        <taxon>Chytridiomycota incertae sedis</taxon>
        <taxon>Chytridiomycetes</taxon>
        <taxon>Rhizophydiales</taxon>
        <taxon>Rhizophydiales incertae sedis</taxon>
        <taxon>Polyrhizophydium</taxon>
    </lineage>
</organism>
<keyword evidence="1" id="KW-0812">Transmembrane</keyword>
<dbReference type="EMBL" id="JADGIZ020000063">
    <property type="protein sequence ID" value="KAL2912495.1"/>
    <property type="molecule type" value="Genomic_DNA"/>
</dbReference>
<feature type="transmembrane region" description="Helical" evidence="1">
    <location>
        <begin position="41"/>
        <end position="73"/>
    </location>
</feature>
<keyword evidence="1" id="KW-1133">Transmembrane helix</keyword>